<feature type="compositionally biased region" description="Low complexity" evidence="1">
    <location>
        <begin position="38"/>
        <end position="56"/>
    </location>
</feature>
<evidence type="ECO:0008006" key="5">
    <source>
        <dbReference type="Google" id="ProtNLM"/>
    </source>
</evidence>
<evidence type="ECO:0000256" key="1">
    <source>
        <dbReference type="SAM" id="MobiDB-lite"/>
    </source>
</evidence>
<evidence type="ECO:0000256" key="2">
    <source>
        <dbReference type="SAM" id="SignalP"/>
    </source>
</evidence>
<dbReference type="EMBL" id="FUZP01000001">
    <property type="protein sequence ID" value="SKC38168.1"/>
    <property type="molecule type" value="Genomic_DNA"/>
</dbReference>
<dbReference type="OrthoDB" id="9829883at2"/>
<keyword evidence="4" id="KW-1185">Reference proteome</keyword>
<evidence type="ECO:0000313" key="4">
    <source>
        <dbReference type="Proteomes" id="UP000190857"/>
    </source>
</evidence>
<organism evidence="3 4">
    <name type="scientific">Okibacterium fritillariae</name>
    <dbReference type="NCBI Taxonomy" id="123320"/>
    <lineage>
        <taxon>Bacteria</taxon>
        <taxon>Bacillati</taxon>
        <taxon>Actinomycetota</taxon>
        <taxon>Actinomycetes</taxon>
        <taxon>Micrococcales</taxon>
        <taxon>Microbacteriaceae</taxon>
        <taxon>Okibacterium</taxon>
    </lineage>
</organism>
<proteinExistence type="predicted"/>
<dbReference type="Proteomes" id="UP000190857">
    <property type="component" value="Unassembled WGS sequence"/>
</dbReference>
<reference evidence="3 4" key="1">
    <citation type="submission" date="2017-02" db="EMBL/GenBank/DDBJ databases">
        <authorList>
            <person name="Peterson S.W."/>
        </authorList>
    </citation>
    <scope>NUCLEOTIDE SEQUENCE [LARGE SCALE GENOMIC DNA]</scope>
    <source>
        <strain evidence="3 4">VKM Ac-2059</strain>
    </source>
</reference>
<feature type="signal peptide" evidence="2">
    <location>
        <begin position="1"/>
        <end position="27"/>
    </location>
</feature>
<accession>A0A1T5IGH1</accession>
<sequence length="181" mass="18588">MDKLKNRLCAPTLASAAILTLALTGCATGNTDFAGNDTPSAAATAPSTNGNASTNTPDDEEGDSEANGAILEWAEDVLDYDDGEGMVAGSQGRFEEASSNSDTYTSQAPGSYTVNAVCRDGGPVTFVVSSNDAEVARQDVTCDETIVPIQVTTSSEGLKIETTTKSDGADWAYALREGVGS</sequence>
<evidence type="ECO:0000313" key="3">
    <source>
        <dbReference type="EMBL" id="SKC38168.1"/>
    </source>
</evidence>
<dbReference type="AlphaFoldDB" id="A0A1T5IGH1"/>
<keyword evidence="2" id="KW-0732">Signal</keyword>
<name>A0A1T5IGH1_9MICO</name>
<feature type="chain" id="PRO_5038959279" description="Lipoprotein" evidence="2">
    <location>
        <begin position="28"/>
        <end position="181"/>
    </location>
</feature>
<dbReference type="PROSITE" id="PS51257">
    <property type="entry name" value="PROKAR_LIPOPROTEIN"/>
    <property type="match status" value="1"/>
</dbReference>
<gene>
    <name evidence="3" type="ORF">SAMN06309945_0417</name>
</gene>
<dbReference type="RefSeq" id="WP_079726639.1">
    <property type="nucleotide sequence ID" value="NZ_FUZP01000001.1"/>
</dbReference>
<feature type="region of interest" description="Disordered" evidence="1">
    <location>
        <begin position="37"/>
        <end position="64"/>
    </location>
</feature>
<protein>
    <recommendedName>
        <fullName evidence="5">Lipoprotein</fullName>
    </recommendedName>
</protein>